<gene>
    <name evidence="2" type="ORF">MGYG_02010</name>
</gene>
<dbReference type="Proteomes" id="UP000002669">
    <property type="component" value="Unassembled WGS sequence"/>
</dbReference>
<protein>
    <submittedName>
        <fullName evidence="2">Uncharacterized protein</fullName>
    </submittedName>
</protein>
<keyword evidence="3" id="KW-1185">Reference proteome</keyword>
<dbReference type="eggNOG" id="ENOG502RQ73">
    <property type="taxonomic scope" value="Eukaryota"/>
</dbReference>
<dbReference type="AlphaFoldDB" id="E4UP57"/>
<dbReference type="GeneID" id="10029759"/>
<dbReference type="InParanoid" id="E4UP57"/>
<dbReference type="VEuPathDB" id="FungiDB:MGYG_02010"/>
<dbReference type="HOGENOM" id="CLU_1860107_0_0_1"/>
<sequence length="130" mass="14673">MTALDSTGPAEVSRQGKNNDAFLGRSRDCEVEQCKSRVRTGVLNGRSTQQDWARGFRSTKERPFSSVSYFTYAKTRLEAESCEYRSAGVGQIWGVDGRITESWGSQWCLKSESRAAAYNGLRMDTSKRRR</sequence>
<evidence type="ECO:0000313" key="2">
    <source>
        <dbReference type="EMBL" id="EFQ98999.1"/>
    </source>
</evidence>
<evidence type="ECO:0000313" key="3">
    <source>
        <dbReference type="Proteomes" id="UP000002669"/>
    </source>
</evidence>
<dbReference type="RefSeq" id="XP_003174482.1">
    <property type="nucleotide sequence ID" value="XM_003174434.1"/>
</dbReference>
<organism evidence="3">
    <name type="scientific">Arthroderma gypseum (strain ATCC MYA-4604 / CBS 118893)</name>
    <name type="common">Microsporum gypseum</name>
    <dbReference type="NCBI Taxonomy" id="535722"/>
    <lineage>
        <taxon>Eukaryota</taxon>
        <taxon>Fungi</taxon>
        <taxon>Dikarya</taxon>
        <taxon>Ascomycota</taxon>
        <taxon>Pezizomycotina</taxon>
        <taxon>Eurotiomycetes</taxon>
        <taxon>Eurotiomycetidae</taxon>
        <taxon>Onygenales</taxon>
        <taxon>Arthrodermataceae</taxon>
        <taxon>Nannizzia</taxon>
    </lineage>
</organism>
<reference evidence="3" key="1">
    <citation type="journal article" date="2012" name="MBio">
        <title>Comparative genome analysis of Trichophyton rubrum and related dermatophytes reveals candidate genes involved in infection.</title>
        <authorList>
            <person name="Martinez D.A."/>
            <person name="Oliver B.G."/>
            <person name="Graeser Y."/>
            <person name="Goldberg J.M."/>
            <person name="Li W."/>
            <person name="Martinez-Rossi N.M."/>
            <person name="Monod M."/>
            <person name="Shelest E."/>
            <person name="Barton R.C."/>
            <person name="Birch E."/>
            <person name="Brakhage A.A."/>
            <person name="Chen Z."/>
            <person name="Gurr S.J."/>
            <person name="Heiman D."/>
            <person name="Heitman J."/>
            <person name="Kosti I."/>
            <person name="Rossi A."/>
            <person name="Saif S."/>
            <person name="Samalova M."/>
            <person name="Saunders C.W."/>
            <person name="Shea T."/>
            <person name="Summerbell R.C."/>
            <person name="Xu J."/>
            <person name="Young S."/>
            <person name="Zeng Q."/>
            <person name="Birren B.W."/>
            <person name="Cuomo C.A."/>
            <person name="White T.C."/>
        </authorList>
    </citation>
    <scope>NUCLEOTIDE SEQUENCE [LARGE SCALE GENOMIC DNA]</scope>
    <source>
        <strain evidence="3">ATCC MYA-4604 / CBS 118893</strain>
    </source>
</reference>
<proteinExistence type="predicted"/>
<feature type="region of interest" description="Disordered" evidence="1">
    <location>
        <begin position="1"/>
        <end position="21"/>
    </location>
</feature>
<accession>E4UP57</accession>
<dbReference type="EMBL" id="DS989823">
    <property type="protein sequence ID" value="EFQ98999.1"/>
    <property type="molecule type" value="Genomic_DNA"/>
</dbReference>
<name>E4UP57_ARTGP</name>
<evidence type="ECO:0000256" key="1">
    <source>
        <dbReference type="SAM" id="MobiDB-lite"/>
    </source>
</evidence>